<name>W7XJY8_TETTS</name>
<organism evidence="2 3">
    <name type="scientific">Tetrahymena thermophila (strain SB210)</name>
    <dbReference type="NCBI Taxonomy" id="312017"/>
    <lineage>
        <taxon>Eukaryota</taxon>
        <taxon>Sar</taxon>
        <taxon>Alveolata</taxon>
        <taxon>Ciliophora</taxon>
        <taxon>Intramacronucleata</taxon>
        <taxon>Oligohymenophorea</taxon>
        <taxon>Hymenostomatida</taxon>
        <taxon>Tetrahymenina</taxon>
        <taxon>Tetrahymenidae</taxon>
        <taxon>Tetrahymena</taxon>
    </lineage>
</organism>
<feature type="region of interest" description="Disordered" evidence="1">
    <location>
        <begin position="53"/>
        <end position="111"/>
    </location>
</feature>
<dbReference type="RefSeq" id="XP_012653021.1">
    <property type="nucleotide sequence ID" value="XM_012797567.1"/>
</dbReference>
<keyword evidence="3" id="KW-1185">Reference proteome</keyword>
<proteinExistence type="predicted"/>
<reference evidence="3" key="1">
    <citation type="journal article" date="2006" name="PLoS Biol.">
        <title>Macronuclear genome sequence of the ciliate Tetrahymena thermophila, a model eukaryote.</title>
        <authorList>
            <person name="Eisen J.A."/>
            <person name="Coyne R.S."/>
            <person name="Wu M."/>
            <person name="Wu D."/>
            <person name="Thiagarajan M."/>
            <person name="Wortman J.R."/>
            <person name="Badger J.H."/>
            <person name="Ren Q."/>
            <person name="Amedeo P."/>
            <person name="Jones K.M."/>
            <person name="Tallon L.J."/>
            <person name="Delcher A.L."/>
            <person name="Salzberg S.L."/>
            <person name="Silva J.C."/>
            <person name="Haas B.J."/>
            <person name="Majoros W.H."/>
            <person name="Farzad M."/>
            <person name="Carlton J.M."/>
            <person name="Smith R.K. Jr."/>
            <person name="Garg J."/>
            <person name="Pearlman R.E."/>
            <person name="Karrer K.M."/>
            <person name="Sun L."/>
            <person name="Manning G."/>
            <person name="Elde N.C."/>
            <person name="Turkewitz A.P."/>
            <person name="Asai D.J."/>
            <person name="Wilkes D.E."/>
            <person name="Wang Y."/>
            <person name="Cai H."/>
            <person name="Collins K."/>
            <person name="Stewart B.A."/>
            <person name="Lee S.R."/>
            <person name="Wilamowska K."/>
            <person name="Weinberg Z."/>
            <person name="Ruzzo W.L."/>
            <person name="Wloga D."/>
            <person name="Gaertig J."/>
            <person name="Frankel J."/>
            <person name="Tsao C.-C."/>
            <person name="Gorovsky M.A."/>
            <person name="Keeling P.J."/>
            <person name="Waller R.F."/>
            <person name="Patron N.J."/>
            <person name="Cherry J.M."/>
            <person name="Stover N.A."/>
            <person name="Krieger C.J."/>
            <person name="del Toro C."/>
            <person name="Ryder H.F."/>
            <person name="Williamson S.C."/>
            <person name="Barbeau R.A."/>
            <person name="Hamilton E.P."/>
            <person name="Orias E."/>
        </authorList>
    </citation>
    <scope>NUCLEOTIDE SEQUENCE [LARGE SCALE GENOMIC DNA]</scope>
    <source>
        <strain evidence="3">SB210</strain>
    </source>
</reference>
<dbReference type="InParanoid" id="W7XJY8"/>
<sequence>MLTPQIKDFNDESFILNNKEQGKEDNTMIINIQQSIRQQQGNGVEEELKNIHQSQSNNLQNEKRHEPSSSTLIEDDQLKHGDNIPKKYLKQKEMKEKQQPKKRKTIHKEIPTKIQYRANQNQNVKNDKTLQFKNQIKGFISKYFKRLSKQKRENLLDFDIPMKMFERMKGCHKKTDLFLIINQFFSSGKPTQEDYELYLSQRFQQQYEQIQPDEEVLQDDQYLERQSQLKIQEREFQLLTQLRDDYLKDPQYEGYDGFIEFINYYNRLTSFFRRDIYKYLMSQSYVHAVCVKKAEKFDQIYIKNIILNIILNPKVLI</sequence>
<gene>
    <name evidence="2" type="ORF">TTHERM_000077669</name>
</gene>
<dbReference type="Proteomes" id="UP000009168">
    <property type="component" value="Unassembled WGS sequence"/>
</dbReference>
<dbReference type="AlphaFoldDB" id="W7XJY8"/>
<evidence type="ECO:0000313" key="2">
    <source>
        <dbReference type="EMBL" id="EWS74444.1"/>
    </source>
</evidence>
<evidence type="ECO:0000256" key="1">
    <source>
        <dbReference type="SAM" id="MobiDB-lite"/>
    </source>
</evidence>
<accession>W7XJY8</accession>
<feature type="compositionally biased region" description="Basic and acidic residues" evidence="1">
    <location>
        <begin position="76"/>
        <end position="99"/>
    </location>
</feature>
<dbReference type="EMBL" id="GG662704">
    <property type="protein sequence ID" value="EWS74444.1"/>
    <property type="molecule type" value="Genomic_DNA"/>
</dbReference>
<dbReference type="GeneID" id="24437130"/>
<dbReference type="KEGG" id="tet:TTHERM_000077669"/>
<evidence type="ECO:0000313" key="3">
    <source>
        <dbReference type="Proteomes" id="UP000009168"/>
    </source>
</evidence>
<protein>
    <submittedName>
        <fullName evidence="2">Uncharacterized protein</fullName>
    </submittedName>
</protein>